<sequence length="288" mass="32279">MDLSVDIAKIRWYHGWAELRIPMQMGGIFLNSDKAVRILIEEPTEVCLSLFQSGARTAHDQVDLLICVHMVSASGTIGELVCRSPRKLEAFVTTGDVFLRPGYYIVICHSITTLGSRKIQGHLAIHSSKPIFADMISCPAAMYTDSLVQLTLKEGRLHSSLNGVYPRYITDDFSGLLLMVENVLEDMWVHVKVECSHSVNVLSSRGTLDVADSIPPLSRQIIMILTHFEPTQTYLVQHQLWVRVSHRHALGDFAIYQNGIRPGPDSHSPGFDCPAIEQLHIRKALFYT</sequence>
<dbReference type="EMBL" id="KN557645">
    <property type="protein sequence ID" value="KHJ87489.1"/>
    <property type="molecule type" value="Genomic_DNA"/>
</dbReference>
<name>A0A0B1SRB1_OESDE</name>
<dbReference type="Proteomes" id="UP000053660">
    <property type="component" value="Unassembled WGS sequence"/>
</dbReference>
<reference evidence="1 2" key="1">
    <citation type="submission" date="2014-03" db="EMBL/GenBank/DDBJ databases">
        <title>Draft genome of the hookworm Oesophagostomum dentatum.</title>
        <authorList>
            <person name="Mitreva M."/>
        </authorList>
    </citation>
    <scope>NUCLEOTIDE SEQUENCE [LARGE SCALE GENOMIC DNA]</scope>
    <source>
        <strain evidence="1 2">OD-Hann</strain>
    </source>
</reference>
<dbReference type="AlphaFoldDB" id="A0A0B1SRB1"/>
<evidence type="ECO:0000313" key="1">
    <source>
        <dbReference type="EMBL" id="KHJ87489.1"/>
    </source>
</evidence>
<accession>A0A0B1SRB1</accession>
<organism evidence="1 2">
    <name type="scientific">Oesophagostomum dentatum</name>
    <name type="common">Nodular worm</name>
    <dbReference type="NCBI Taxonomy" id="61180"/>
    <lineage>
        <taxon>Eukaryota</taxon>
        <taxon>Metazoa</taxon>
        <taxon>Ecdysozoa</taxon>
        <taxon>Nematoda</taxon>
        <taxon>Chromadorea</taxon>
        <taxon>Rhabditida</taxon>
        <taxon>Rhabditina</taxon>
        <taxon>Rhabditomorpha</taxon>
        <taxon>Strongyloidea</taxon>
        <taxon>Strongylidae</taxon>
        <taxon>Oesophagostomum</taxon>
    </lineage>
</organism>
<evidence type="ECO:0000313" key="2">
    <source>
        <dbReference type="Proteomes" id="UP000053660"/>
    </source>
</evidence>
<proteinExistence type="predicted"/>
<protein>
    <submittedName>
        <fullName evidence="1">Uncharacterized protein</fullName>
    </submittedName>
</protein>
<dbReference type="OrthoDB" id="424753at2759"/>
<gene>
    <name evidence="1" type="ORF">OESDEN_12739</name>
</gene>
<keyword evidence="2" id="KW-1185">Reference proteome</keyword>